<feature type="domain" description="FAS1" evidence="1">
    <location>
        <begin position="514"/>
        <end position="652"/>
    </location>
</feature>
<accession>A0A8X6LF95</accession>
<organism evidence="2 3">
    <name type="scientific">Trichonephila clavata</name>
    <name type="common">Joro spider</name>
    <name type="synonym">Nephila clavata</name>
    <dbReference type="NCBI Taxonomy" id="2740835"/>
    <lineage>
        <taxon>Eukaryota</taxon>
        <taxon>Metazoa</taxon>
        <taxon>Ecdysozoa</taxon>
        <taxon>Arthropoda</taxon>
        <taxon>Chelicerata</taxon>
        <taxon>Arachnida</taxon>
        <taxon>Araneae</taxon>
        <taxon>Araneomorphae</taxon>
        <taxon>Entelegynae</taxon>
        <taxon>Araneoidea</taxon>
        <taxon>Nephilidae</taxon>
        <taxon>Trichonephila</taxon>
    </lineage>
</organism>
<feature type="domain" description="FAS1" evidence="1">
    <location>
        <begin position="245"/>
        <end position="375"/>
    </location>
</feature>
<gene>
    <name evidence="2" type="primary">TGFBI</name>
    <name evidence="2" type="ORF">TNCT_125311</name>
</gene>
<dbReference type="GO" id="GO:0005615">
    <property type="term" value="C:extracellular space"/>
    <property type="evidence" value="ECO:0007669"/>
    <property type="project" value="TreeGrafter"/>
</dbReference>
<dbReference type="SUPFAM" id="SSF82153">
    <property type="entry name" value="FAS1 domain"/>
    <property type="match status" value="4"/>
</dbReference>
<dbReference type="FunFam" id="2.30.180.10:FF:000032">
    <property type="entry name" value="Fasciclin domain-containing protein, putative"/>
    <property type="match status" value="1"/>
</dbReference>
<dbReference type="InterPro" id="IPR036378">
    <property type="entry name" value="FAS1_dom_sf"/>
</dbReference>
<dbReference type="GO" id="GO:0007155">
    <property type="term" value="P:cell adhesion"/>
    <property type="evidence" value="ECO:0007669"/>
    <property type="project" value="TreeGrafter"/>
</dbReference>
<reference evidence="2" key="1">
    <citation type="submission" date="2020-07" db="EMBL/GenBank/DDBJ databases">
        <title>Multicomponent nature underlies the extraordinary mechanical properties of spider dragline silk.</title>
        <authorList>
            <person name="Kono N."/>
            <person name="Nakamura H."/>
            <person name="Mori M."/>
            <person name="Yoshida Y."/>
            <person name="Ohtoshi R."/>
            <person name="Malay A.D."/>
            <person name="Moran D.A.P."/>
            <person name="Tomita M."/>
            <person name="Numata K."/>
            <person name="Arakawa K."/>
        </authorList>
    </citation>
    <scope>NUCLEOTIDE SEQUENCE</scope>
</reference>
<dbReference type="Pfam" id="PF02469">
    <property type="entry name" value="Fasciclin"/>
    <property type="match status" value="4"/>
</dbReference>
<evidence type="ECO:0000313" key="3">
    <source>
        <dbReference type="Proteomes" id="UP000887116"/>
    </source>
</evidence>
<comment type="caution">
    <text evidence="2">The sequence shown here is derived from an EMBL/GenBank/DDBJ whole genome shotgun (WGS) entry which is preliminary data.</text>
</comment>
<dbReference type="OrthoDB" id="6415220at2759"/>
<dbReference type="GO" id="GO:0050839">
    <property type="term" value="F:cell adhesion molecule binding"/>
    <property type="evidence" value="ECO:0007669"/>
    <property type="project" value="TreeGrafter"/>
</dbReference>
<feature type="domain" description="FAS1" evidence="1">
    <location>
        <begin position="108"/>
        <end position="240"/>
    </location>
</feature>
<evidence type="ECO:0000259" key="1">
    <source>
        <dbReference type="PROSITE" id="PS50213"/>
    </source>
</evidence>
<protein>
    <submittedName>
        <fullName evidence="2">Transforming growth factor-beta-induced protein ig-h3</fullName>
    </submittedName>
</protein>
<evidence type="ECO:0000313" key="2">
    <source>
        <dbReference type="EMBL" id="GFR05004.1"/>
    </source>
</evidence>
<dbReference type="Proteomes" id="UP000887116">
    <property type="component" value="Unassembled WGS sequence"/>
</dbReference>
<dbReference type="PANTHER" id="PTHR10900:SF114">
    <property type="entry name" value="FAS1 DOMAIN-CONTAINING PROTEIN"/>
    <property type="match status" value="1"/>
</dbReference>
<dbReference type="GO" id="GO:0030198">
    <property type="term" value="P:extracellular matrix organization"/>
    <property type="evidence" value="ECO:0007669"/>
    <property type="project" value="TreeGrafter"/>
</dbReference>
<dbReference type="InterPro" id="IPR000782">
    <property type="entry name" value="FAS1_domain"/>
</dbReference>
<sequence length="654" mass="72177">MFFCLMQYFLEDKKFPGPVNLKMKISSALILVLLLFTCVTASDPWWKKIAQKQGPMVCAEEHVTDSDRSFSIPWTGGSLCGSETVVRFSCCPGYERTDGERGCSLVKPLKNLAETAQEIGASQFVKQADQSGILPLLTSRGAYTVFVARDKAFESLTKEQEKALNASKKSRSRPSVLLYTIVEGRITAEELPKSLHTLYREGSATVTKYPNGLIAINCVPVVATNIEATNGLIHVTESLLLSTGRNTISDLLAKTPALSTTATALVRAQLSNELRDKKSLTLFAPTDEAWESLPATFMEALMEDPSTLKVLLRYHIVDTVWCSSVTAGTTELKTLEGSTLQLSCNTSGQYVDEARIVEKDFTARNGFVHHIDTVIIPNRVRSLAEYLDIRGMTYFLKLAEYSGILPLLQRQAAYTLFVPTDDAFEALPNDTLSDLFNQPAFARAVASFHVTAGRQLTSNVIDGQRLGTIQGQEQTLRIRIHKKRLTVETALVVESDFLTRNGVIQILDKVNFPPTASILDHLREGNFSIFIDLLNQTNPNLLKLLEDTSKTFTVFAPSDAALNATMPPGMLQRLLVDPVLLNKILSRHILPTFVVSSSLELLLTYSYPAVNEELVTVTKENSDSLTVARLAEVTSLDILAINGVVHEISRMVHL</sequence>
<proteinExistence type="predicted"/>
<dbReference type="PANTHER" id="PTHR10900">
    <property type="entry name" value="PERIOSTIN-RELATED"/>
    <property type="match status" value="1"/>
</dbReference>
<keyword evidence="3" id="KW-1185">Reference proteome</keyword>
<dbReference type="EMBL" id="BMAO01025802">
    <property type="protein sequence ID" value="GFR05004.1"/>
    <property type="molecule type" value="Genomic_DNA"/>
</dbReference>
<dbReference type="Gene3D" id="2.30.180.10">
    <property type="entry name" value="FAS1 domain"/>
    <property type="match status" value="4"/>
</dbReference>
<dbReference type="PROSITE" id="PS50213">
    <property type="entry name" value="FAS1"/>
    <property type="match status" value="4"/>
</dbReference>
<dbReference type="SMART" id="SM00554">
    <property type="entry name" value="FAS1"/>
    <property type="match status" value="4"/>
</dbReference>
<dbReference type="InterPro" id="IPR050904">
    <property type="entry name" value="Adhesion/Biosynth-related"/>
</dbReference>
<name>A0A8X6LF95_TRICU</name>
<dbReference type="AlphaFoldDB" id="A0A8X6LF95"/>
<dbReference type="GO" id="GO:0031012">
    <property type="term" value="C:extracellular matrix"/>
    <property type="evidence" value="ECO:0007669"/>
    <property type="project" value="TreeGrafter"/>
</dbReference>
<feature type="domain" description="FAS1" evidence="1">
    <location>
        <begin position="376"/>
        <end position="511"/>
    </location>
</feature>